<evidence type="ECO:0000313" key="2">
    <source>
        <dbReference type="Proteomes" id="UP001732700"/>
    </source>
</evidence>
<proteinExistence type="predicted"/>
<reference evidence="1" key="1">
    <citation type="submission" date="2021-05" db="EMBL/GenBank/DDBJ databases">
        <authorList>
            <person name="Scholz U."/>
            <person name="Mascher M."/>
            <person name="Fiebig A."/>
        </authorList>
    </citation>
    <scope>NUCLEOTIDE SEQUENCE [LARGE SCALE GENOMIC DNA]</scope>
</reference>
<dbReference type="EnsemblPlants" id="AVESA.00010b.r2.6AG1013270.1">
    <property type="protein sequence ID" value="AVESA.00010b.r2.6AG1013270.1.CDS.1"/>
    <property type="gene ID" value="AVESA.00010b.r2.6AG1013270"/>
</dbReference>
<name>A0ACD5YPJ1_AVESA</name>
<reference evidence="1" key="2">
    <citation type="submission" date="2025-09" db="UniProtKB">
        <authorList>
            <consortium name="EnsemblPlants"/>
        </authorList>
    </citation>
    <scope>IDENTIFICATION</scope>
</reference>
<accession>A0ACD5YPJ1</accession>
<dbReference type="Proteomes" id="UP001732700">
    <property type="component" value="Chromosome 6A"/>
</dbReference>
<organism evidence="1 2">
    <name type="scientific">Avena sativa</name>
    <name type="common">Oat</name>
    <dbReference type="NCBI Taxonomy" id="4498"/>
    <lineage>
        <taxon>Eukaryota</taxon>
        <taxon>Viridiplantae</taxon>
        <taxon>Streptophyta</taxon>
        <taxon>Embryophyta</taxon>
        <taxon>Tracheophyta</taxon>
        <taxon>Spermatophyta</taxon>
        <taxon>Magnoliopsida</taxon>
        <taxon>Liliopsida</taxon>
        <taxon>Poales</taxon>
        <taxon>Poaceae</taxon>
        <taxon>BOP clade</taxon>
        <taxon>Pooideae</taxon>
        <taxon>Poodae</taxon>
        <taxon>Poeae</taxon>
        <taxon>Poeae Chloroplast Group 1 (Aveneae type)</taxon>
        <taxon>Aveninae</taxon>
        <taxon>Avena</taxon>
    </lineage>
</organism>
<protein>
    <submittedName>
        <fullName evidence="1">Uncharacterized protein</fullName>
    </submittedName>
</protein>
<evidence type="ECO:0000313" key="1">
    <source>
        <dbReference type="EnsemblPlants" id="AVESA.00010b.r2.6AG1013270.1.CDS.1"/>
    </source>
</evidence>
<keyword evidence="2" id="KW-1185">Reference proteome</keyword>
<sequence length="111" mass="12294">MCGVVSFIIPVLETLAARFALPALLYLCEVADDGAVLAGVELELPMDAVGVVAERRFFWCETWLECLDTYDQAALEAIRFLQGVYGFVVGDYNYNCMVTYRESSTCSISTI</sequence>